<keyword evidence="1" id="KW-0732">Signal</keyword>
<evidence type="ECO:0000313" key="3">
    <source>
        <dbReference type="EMBL" id="CAF2290912.1"/>
    </source>
</evidence>
<dbReference type="PANTHER" id="PTHR31589">
    <property type="entry name" value="PROTEIN, PUTATIVE (DUF239)-RELATED-RELATED"/>
    <property type="match status" value="1"/>
</dbReference>
<name>A0A817APK6_BRANA</name>
<dbReference type="InterPro" id="IPR053168">
    <property type="entry name" value="Glutamic_endopeptidase"/>
</dbReference>
<dbReference type="Pfam" id="PF14365">
    <property type="entry name" value="Neprosin_AP"/>
    <property type="match status" value="1"/>
</dbReference>
<dbReference type="Pfam" id="PF03080">
    <property type="entry name" value="Neprosin"/>
    <property type="match status" value="2"/>
</dbReference>
<dbReference type="InterPro" id="IPR025521">
    <property type="entry name" value="Neprosin_propep"/>
</dbReference>
<dbReference type="EMBL" id="HG994358">
    <property type="protein sequence ID" value="CAF2290912.1"/>
    <property type="molecule type" value="Genomic_DNA"/>
</dbReference>
<evidence type="ECO:0000256" key="1">
    <source>
        <dbReference type="SAM" id="SignalP"/>
    </source>
</evidence>
<dbReference type="InterPro" id="IPR004314">
    <property type="entry name" value="Neprosin"/>
</dbReference>
<organism evidence="3">
    <name type="scientific">Brassica napus</name>
    <name type="common">Rape</name>
    <dbReference type="NCBI Taxonomy" id="3708"/>
    <lineage>
        <taxon>Eukaryota</taxon>
        <taxon>Viridiplantae</taxon>
        <taxon>Streptophyta</taxon>
        <taxon>Embryophyta</taxon>
        <taxon>Tracheophyta</taxon>
        <taxon>Spermatophyta</taxon>
        <taxon>Magnoliopsida</taxon>
        <taxon>eudicotyledons</taxon>
        <taxon>Gunneridae</taxon>
        <taxon>Pentapetalae</taxon>
        <taxon>rosids</taxon>
        <taxon>malvids</taxon>
        <taxon>Brassicales</taxon>
        <taxon>Brassicaceae</taxon>
        <taxon>Brassiceae</taxon>
        <taxon>Brassica</taxon>
    </lineage>
</organism>
<feature type="domain" description="Neprosin PEP catalytic" evidence="2">
    <location>
        <begin position="277"/>
        <end position="528"/>
    </location>
</feature>
<feature type="chain" id="PRO_5032401059" evidence="1">
    <location>
        <begin position="22"/>
        <end position="529"/>
    </location>
</feature>
<dbReference type="PROSITE" id="PS52045">
    <property type="entry name" value="NEPROSIN_PEP_CD"/>
    <property type="match status" value="1"/>
</dbReference>
<proteinExistence type="predicted"/>
<dbReference type="AlphaFoldDB" id="A0A817APK6"/>
<evidence type="ECO:0000259" key="2">
    <source>
        <dbReference type="PROSITE" id="PS52045"/>
    </source>
</evidence>
<feature type="signal peptide" evidence="1">
    <location>
        <begin position="1"/>
        <end position="21"/>
    </location>
</feature>
<gene>
    <name evidence="3" type="ORF">DARMORV10_A04P26800.1</name>
</gene>
<accession>A0A817APK6</accession>
<reference evidence="3" key="1">
    <citation type="submission" date="2021-01" db="EMBL/GenBank/DDBJ databases">
        <authorList>
            <consortium name="Genoscope - CEA"/>
            <person name="William W."/>
        </authorList>
    </citation>
    <scope>NUCLEOTIDE SEQUENCE</scope>
</reference>
<protein>
    <submittedName>
        <fullName evidence="3">(rape) hypothetical protein</fullName>
    </submittedName>
</protein>
<dbReference type="PANTHER" id="PTHR31589:SF248">
    <property type="entry name" value="CARBOXYL-TERMINAL PROTEINASE-LIKE PROTEIN (DUF239)-RELATED"/>
    <property type="match status" value="1"/>
</dbReference>
<sequence length="529" mass="59750">MALRLVLCLCVYLLFTQGAEGSIADFDCVEIYKQPAFQHPLLKNHKIQETFSSYEDLEKNDNYEKKEQCPKGTVPIFRQRNGSESFHLNTPEHLGQHFATIETMLDGSIYRGAETEISVHSLSLQDNQYSKSQIWLENGPSGQLNSIQAGWAVHPRLYGDSVTRFTIYWTDVSSGNWGLKLGNEVIGYWPKELFTELNKGASLVANAVFDELNENISYIDFTEFLLTSGIVNCMETFSSYEDHEKSDNYEKKEHCPKGTVPIFRQRNGSESFHLNTSDHLGQHFATMETSMLDGSIYRGAEAEISVHSLNLQDNQYSKGQIWLENGYLGQLNSIQAGWAVHARLYGDSVTRFTIYWTGDGYGKTGCYNTQCPGFVVLSRKPIIGNPFSGSSVYGKTSFYFTLQIFQDISTGNWGLKLDNEVIGYWPKELFTELNKGASQVIYGGNTFMSTAEISPPMGNGYFPVADFLKTAHFKNVFIIDSNYKRAYIEEKKLRLYADYVECFRVTYLGYIGSNGMCFSYGGPGGRCSY</sequence>
<dbReference type="Gene3D" id="3.90.1320.10">
    <property type="entry name" value="Outer-capsid protein sigma 3, large lobe"/>
    <property type="match status" value="2"/>
</dbReference>
<dbReference type="Proteomes" id="UP001295469">
    <property type="component" value="Chromosome A04"/>
</dbReference>